<dbReference type="FunFam" id="3.50.30.30:FF:000008">
    <property type="entry name" value="Glutamate carboxypeptidase 2"/>
    <property type="match status" value="1"/>
</dbReference>
<dbReference type="InterPro" id="IPR007365">
    <property type="entry name" value="TFR-like_dimer_dom"/>
</dbReference>
<dbReference type="InParanoid" id="A0A1J7I9H9"/>
<dbReference type="Gene3D" id="3.40.630.10">
    <property type="entry name" value="Zn peptidases"/>
    <property type="match status" value="1"/>
</dbReference>
<feature type="transmembrane region" description="Helical" evidence="3">
    <location>
        <begin position="29"/>
        <end position="51"/>
    </location>
</feature>
<dbReference type="Proteomes" id="UP000182658">
    <property type="component" value="Unassembled WGS sequence"/>
</dbReference>
<protein>
    <submittedName>
        <fullName evidence="7">PA domain-containing protein</fullName>
    </submittedName>
</protein>
<dbReference type="SUPFAM" id="SSF53187">
    <property type="entry name" value="Zn-dependent exopeptidases"/>
    <property type="match status" value="1"/>
</dbReference>
<evidence type="ECO:0000256" key="1">
    <source>
        <dbReference type="ARBA" id="ARBA00005634"/>
    </source>
</evidence>
<dbReference type="OrthoDB" id="5841748at2759"/>
<sequence>MSSEHTPLLTTVRLGPPRRRYPHNVLRRFCTIALSSTLIWFLLAVFVALLFDPDATHYRPPHRHEHDEWTWPGCRGRKITYEQLKQILLDTPDSKKAEEWSRYYTAGAHMAGQNYSQAVWTKEKWEEFGVKSEINTYDVYLNRPVDHRLALLHKTEKKGGVSEWKVAYEASLKEDVLDDDPTTGLKNSIPTFHGYSASGNVTAPIIYVNYGTYQDFEDLLKANVSLAGKIAIARYGGIFRGLKVKRAQELGMIGTILYTDPGDDGDITEEKGLKKYPEGPARQASSVQRGSTEFLSIMPGDPTTPGYPSKPGVPRAPTESVIPVIPSIPISYQDALPILKALNGHGPKAKDFNQYWTRNAGLGYRGVDYNIGPTPDDVVVNLYNEQDYITTPIWNVIGVINGTIPDEVVVVGNHRDAWIVGGAGDPNSGSAVINEAIRAFGKAVEAGWKPLRTIVFASWDGEEYGLVGSTEWVEEYLPWLTQANVAYVNIDVGVRGKEFDAKAAPLLNKLIYEVTAQVPSANQTVPGQTVADLWSGRIGTMGSGSDFTAFQDFAGVPSIDVGFGGSRDDAVYHYHSNYDSFYWMSHYGDPGFVYHRTMAQVLALLTARLADSLVVPFGAKDYADALGEYVRKVQDALHDRDSASDAAVDIANSSEEEIFALRSREGDASVSAAGVFDSEEESFARLDKAVWKLSKAAIALDARAAELEERARGEVPWWKWPRRIRLGLQIRGVNTRYKLLERKFLHAEGLDGRGWFKHIVFAPGLWTGYAGAVFPGLMEAIDQKDEVRFKKWIDITERAILRAAESL</sequence>
<name>A0A1J7I9H9_9PEZI</name>
<dbReference type="AlphaFoldDB" id="A0A1J7I9H9"/>
<feature type="domain" description="Peptidase M28" evidence="6">
    <location>
        <begin position="395"/>
        <end position="581"/>
    </location>
</feature>
<dbReference type="InterPro" id="IPR036757">
    <property type="entry name" value="TFR-like_dimer_dom_sf"/>
</dbReference>
<dbReference type="Gene3D" id="3.50.30.30">
    <property type="match status" value="1"/>
</dbReference>
<dbReference type="CDD" id="cd02121">
    <property type="entry name" value="PA_GCPII_like"/>
    <property type="match status" value="1"/>
</dbReference>
<dbReference type="GO" id="GO:0004180">
    <property type="term" value="F:carboxypeptidase activity"/>
    <property type="evidence" value="ECO:0007669"/>
    <property type="project" value="TreeGrafter"/>
</dbReference>
<dbReference type="Pfam" id="PF02225">
    <property type="entry name" value="PA"/>
    <property type="match status" value="1"/>
</dbReference>
<dbReference type="InterPro" id="IPR007484">
    <property type="entry name" value="Peptidase_M28"/>
</dbReference>
<feature type="domain" description="PA" evidence="4">
    <location>
        <begin position="201"/>
        <end position="289"/>
    </location>
</feature>
<dbReference type="Pfam" id="PF04253">
    <property type="entry name" value="TFR_dimer"/>
    <property type="match status" value="1"/>
</dbReference>
<evidence type="ECO:0000313" key="8">
    <source>
        <dbReference type="Proteomes" id="UP000182658"/>
    </source>
</evidence>
<evidence type="ECO:0000259" key="5">
    <source>
        <dbReference type="Pfam" id="PF04253"/>
    </source>
</evidence>
<evidence type="ECO:0000256" key="3">
    <source>
        <dbReference type="SAM" id="Phobius"/>
    </source>
</evidence>
<dbReference type="SUPFAM" id="SSF47672">
    <property type="entry name" value="Transferrin receptor-like dimerisation domain"/>
    <property type="match status" value="1"/>
</dbReference>
<gene>
    <name evidence="7" type="ORF">CONLIGDRAFT_637221</name>
</gene>
<dbReference type="SUPFAM" id="SSF52025">
    <property type="entry name" value="PA domain"/>
    <property type="match status" value="1"/>
</dbReference>
<dbReference type="EMBL" id="KV875105">
    <property type="protein sequence ID" value="OIW23987.1"/>
    <property type="molecule type" value="Genomic_DNA"/>
</dbReference>
<dbReference type="Gene3D" id="1.20.930.40">
    <property type="entry name" value="Transferrin receptor-like, dimerisation domain"/>
    <property type="match status" value="1"/>
</dbReference>
<feature type="compositionally biased region" description="Polar residues" evidence="2">
    <location>
        <begin position="283"/>
        <end position="294"/>
    </location>
</feature>
<dbReference type="FunCoup" id="A0A1J7I9H9">
    <property type="interactions" value="134"/>
</dbReference>
<proteinExistence type="inferred from homology"/>
<reference evidence="7 8" key="1">
    <citation type="submission" date="2016-10" db="EMBL/GenBank/DDBJ databases">
        <title>Draft genome sequence of Coniochaeta ligniaria NRRL30616, a lignocellulolytic fungus for bioabatement of inhibitors in plant biomass hydrolysates.</title>
        <authorList>
            <consortium name="DOE Joint Genome Institute"/>
            <person name="Jimenez D.J."/>
            <person name="Hector R.E."/>
            <person name="Riley R."/>
            <person name="Sun H."/>
            <person name="Grigoriev I.V."/>
            <person name="Van Elsas J.D."/>
            <person name="Nichols N.N."/>
        </authorList>
    </citation>
    <scope>NUCLEOTIDE SEQUENCE [LARGE SCALE GENOMIC DNA]</scope>
    <source>
        <strain evidence="7 8">NRRL 30616</strain>
    </source>
</reference>
<evidence type="ECO:0000259" key="4">
    <source>
        <dbReference type="Pfam" id="PF02225"/>
    </source>
</evidence>
<evidence type="ECO:0000313" key="7">
    <source>
        <dbReference type="EMBL" id="OIW23987.1"/>
    </source>
</evidence>
<dbReference type="FunFam" id="3.40.630.10:FF:000101">
    <property type="entry name" value="N-acetylated alpha-linked acidic dipeptidase like 1"/>
    <property type="match status" value="1"/>
</dbReference>
<dbReference type="STRING" id="1408157.A0A1J7I9H9"/>
<keyword evidence="8" id="KW-1185">Reference proteome</keyword>
<keyword evidence="3" id="KW-0812">Transmembrane</keyword>
<dbReference type="CDD" id="cd08022">
    <property type="entry name" value="M28_PSMA_like"/>
    <property type="match status" value="1"/>
</dbReference>
<evidence type="ECO:0000256" key="2">
    <source>
        <dbReference type="SAM" id="MobiDB-lite"/>
    </source>
</evidence>
<evidence type="ECO:0000259" key="6">
    <source>
        <dbReference type="Pfam" id="PF04389"/>
    </source>
</evidence>
<dbReference type="InterPro" id="IPR003137">
    <property type="entry name" value="PA_domain"/>
</dbReference>
<comment type="similarity">
    <text evidence="1">Belongs to the peptidase M28 family. M28B subfamily.</text>
</comment>
<feature type="domain" description="Transferrin receptor-like dimerisation" evidence="5">
    <location>
        <begin position="682"/>
        <end position="807"/>
    </location>
</feature>
<keyword evidence="3" id="KW-1133">Transmembrane helix</keyword>
<dbReference type="InterPro" id="IPR039373">
    <property type="entry name" value="Peptidase_M28B"/>
</dbReference>
<keyword evidence="3" id="KW-0472">Membrane</keyword>
<dbReference type="Pfam" id="PF04389">
    <property type="entry name" value="Peptidase_M28"/>
    <property type="match status" value="1"/>
</dbReference>
<dbReference type="PANTHER" id="PTHR10404">
    <property type="entry name" value="N-ACETYLATED-ALPHA-LINKED ACIDIC DIPEPTIDASE"/>
    <property type="match status" value="1"/>
</dbReference>
<accession>A0A1J7I9H9</accession>
<dbReference type="PANTHER" id="PTHR10404:SF46">
    <property type="entry name" value="VACUOLAR PROTEIN SORTING-ASSOCIATED PROTEIN 70"/>
    <property type="match status" value="1"/>
</dbReference>
<feature type="region of interest" description="Disordered" evidence="2">
    <location>
        <begin position="272"/>
        <end position="315"/>
    </location>
</feature>
<dbReference type="InterPro" id="IPR046450">
    <property type="entry name" value="PA_dom_sf"/>
</dbReference>
<organism evidence="7 8">
    <name type="scientific">Coniochaeta ligniaria NRRL 30616</name>
    <dbReference type="NCBI Taxonomy" id="1408157"/>
    <lineage>
        <taxon>Eukaryota</taxon>
        <taxon>Fungi</taxon>
        <taxon>Dikarya</taxon>
        <taxon>Ascomycota</taxon>
        <taxon>Pezizomycotina</taxon>
        <taxon>Sordariomycetes</taxon>
        <taxon>Sordariomycetidae</taxon>
        <taxon>Coniochaetales</taxon>
        <taxon>Coniochaetaceae</taxon>
        <taxon>Coniochaeta</taxon>
    </lineage>
</organism>